<dbReference type="STRING" id="264732.Moth_1562"/>
<dbReference type="PATRIC" id="fig|264732.11.peg.1689"/>
<dbReference type="EMBL" id="CP000232">
    <property type="protein sequence ID" value="ABC19871.1"/>
    <property type="molecule type" value="Genomic_DNA"/>
</dbReference>
<dbReference type="HOGENOM" id="CLU_2058738_0_0_9"/>
<feature type="compositionally biased region" description="Basic and acidic residues" evidence="1">
    <location>
        <begin position="110"/>
        <end position="119"/>
    </location>
</feature>
<dbReference type="AlphaFoldDB" id="Q2RI68"/>
<evidence type="ECO:0000256" key="1">
    <source>
        <dbReference type="SAM" id="MobiDB-lite"/>
    </source>
</evidence>
<feature type="region of interest" description="Disordered" evidence="1">
    <location>
        <begin position="92"/>
        <end position="119"/>
    </location>
</feature>
<name>Q2RI68_MOOTA</name>
<reference evidence="2" key="1">
    <citation type="submission" date="2005-12" db="EMBL/GenBank/DDBJ databases">
        <title>Complete sequence of Moorella thermoacetica ATCC 39073.</title>
        <authorList>
            <consortium name="US DOE Joint Genome Institute"/>
            <person name="Copeland A."/>
            <person name="Lucas S."/>
            <person name="Lapidus A."/>
            <person name="Barry K."/>
            <person name="Detter J.C."/>
            <person name="Glavina T."/>
            <person name="Hammon N."/>
            <person name="Israni S."/>
            <person name="Pitluck S."/>
            <person name="Chertkov O."/>
            <person name="Saunders E.H."/>
            <person name="Brettin T."/>
            <person name="Bruce D."/>
            <person name="Han C."/>
            <person name="Tapia R."/>
            <person name="Gilna P."/>
            <person name="Schmutz J."/>
            <person name="Larimer F."/>
            <person name="Land M."/>
            <person name="Kyrpides N."/>
            <person name="Anderson I."/>
            <person name="Richardson P."/>
            <person name="Ragsdale S."/>
        </authorList>
    </citation>
    <scope>NUCLEOTIDE SEQUENCE</scope>
    <source>
        <strain evidence="2">ATCC 39073</strain>
    </source>
</reference>
<dbReference type="EnsemblBacteria" id="ABC19871">
    <property type="protein sequence ID" value="ABC19871"/>
    <property type="gene ID" value="Moth_1562"/>
</dbReference>
<protein>
    <submittedName>
        <fullName evidence="2">Uncharacterized protein</fullName>
    </submittedName>
</protein>
<sequence length="119" mass="13602">MPQENVGNYIQKCGMWDKKPGYTRFFVFQDMPGEQAVAHIFIRKGIGKGGELMQMGRPVPRIRVIPVGNVSDHKRAYARVVDIIRQACPDRQENPQEMLKEINMNPATGKKKDESRDIC</sequence>
<evidence type="ECO:0000313" key="2">
    <source>
        <dbReference type="EMBL" id="ABC19871.1"/>
    </source>
</evidence>
<gene>
    <name evidence="2" type="ordered locus">Moth_1562</name>
</gene>
<proteinExistence type="predicted"/>
<dbReference type="OrthoDB" id="1724998at2"/>
<organism evidence="2">
    <name type="scientific">Moorella thermoacetica (strain ATCC 39073 / JCM 9320)</name>
    <dbReference type="NCBI Taxonomy" id="264732"/>
    <lineage>
        <taxon>Bacteria</taxon>
        <taxon>Bacillati</taxon>
        <taxon>Bacillota</taxon>
        <taxon>Clostridia</taxon>
        <taxon>Neomoorellales</taxon>
        <taxon>Neomoorellaceae</taxon>
        <taxon>Neomoorella</taxon>
    </lineage>
</organism>
<dbReference type="KEGG" id="mta:Moth_1562"/>
<accession>Q2RI68</accession>